<dbReference type="EMBL" id="JBAMIC010003551">
    <property type="protein sequence ID" value="KAK7088948.1"/>
    <property type="molecule type" value="Genomic_DNA"/>
</dbReference>
<evidence type="ECO:0000313" key="3">
    <source>
        <dbReference type="Proteomes" id="UP001374579"/>
    </source>
</evidence>
<feature type="compositionally biased region" description="Basic and acidic residues" evidence="1">
    <location>
        <begin position="164"/>
        <end position="176"/>
    </location>
</feature>
<dbReference type="AlphaFoldDB" id="A0AAN9AL36"/>
<evidence type="ECO:0000313" key="2">
    <source>
        <dbReference type="EMBL" id="KAK7088948.1"/>
    </source>
</evidence>
<organism evidence="2 3">
    <name type="scientific">Littorina saxatilis</name>
    <dbReference type="NCBI Taxonomy" id="31220"/>
    <lineage>
        <taxon>Eukaryota</taxon>
        <taxon>Metazoa</taxon>
        <taxon>Spiralia</taxon>
        <taxon>Lophotrochozoa</taxon>
        <taxon>Mollusca</taxon>
        <taxon>Gastropoda</taxon>
        <taxon>Caenogastropoda</taxon>
        <taxon>Littorinimorpha</taxon>
        <taxon>Littorinoidea</taxon>
        <taxon>Littorinidae</taxon>
        <taxon>Littorina</taxon>
    </lineage>
</organism>
<comment type="caution">
    <text evidence="2">The sequence shown here is derived from an EMBL/GenBank/DDBJ whole genome shotgun (WGS) entry which is preliminary data.</text>
</comment>
<feature type="region of interest" description="Disordered" evidence="1">
    <location>
        <begin position="143"/>
        <end position="178"/>
    </location>
</feature>
<keyword evidence="3" id="KW-1185">Reference proteome</keyword>
<proteinExistence type="predicted"/>
<reference evidence="2 3" key="1">
    <citation type="submission" date="2024-02" db="EMBL/GenBank/DDBJ databases">
        <title>Chromosome-scale genome assembly of the rough periwinkle Littorina saxatilis.</title>
        <authorList>
            <person name="De Jode A."/>
            <person name="Faria R."/>
            <person name="Formenti G."/>
            <person name="Sims Y."/>
            <person name="Smith T.P."/>
            <person name="Tracey A."/>
            <person name="Wood J.M.D."/>
            <person name="Zagrodzka Z.B."/>
            <person name="Johannesson K."/>
            <person name="Butlin R.K."/>
            <person name="Leder E.H."/>
        </authorList>
    </citation>
    <scope>NUCLEOTIDE SEQUENCE [LARGE SCALE GENOMIC DNA]</scope>
    <source>
        <strain evidence="2">Snail1</strain>
        <tissue evidence="2">Muscle</tissue>
    </source>
</reference>
<dbReference type="Proteomes" id="UP001374579">
    <property type="component" value="Unassembled WGS sequence"/>
</dbReference>
<gene>
    <name evidence="2" type="ORF">V1264_024660</name>
</gene>
<evidence type="ECO:0000256" key="1">
    <source>
        <dbReference type="SAM" id="MobiDB-lite"/>
    </source>
</evidence>
<protein>
    <submittedName>
        <fullName evidence="2">Uncharacterized protein</fullName>
    </submittedName>
</protein>
<accession>A0AAN9AL36</accession>
<feature type="region of interest" description="Disordered" evidence="1">
    <location>
        <begin position="207"/>
        <end position="244"/>
    </location>
</feature>
<sequence>MNISETTRLSPFFLMYNRDVVLPLGNILKPRRKYAGEEHHRIALQEQHKAFTLVHKRLKKAKKRQANYAHKNSKPVEIKVGDPVYYKHHQRKSKLQSKWKPYFRVVEQPTPVTFVIRNQLDDKTTRVHAEHLRLAKIDDWQIPKDNLGRPRRNVTYVVPPEDSSTDKQSSESERETPLATLAKKYRQEREGSSQEDDIPLMELSKRIKARQRRERQRVESDNRSSPSDYSDRAADESDREVEDMEVNALQARKKKSVLERSQNKKDVTKWLQAIVGVLK</sequence>
<name>A0AAN9AL36_9CAEN</name>